<feature type="domain" description="Transposase Helix-turn-helix" evidence="1">
    <location>
        <begin position="17"/>
        <end position="63"/>
    </location>
</feature>
<dbReference type="Proteomes" id="UP000536604">
    <property type="component" value="Unassembled WGS sequence"/>
</dbReference>
<comment type="caution">
    <text evidence="2">The sequence shown here is derived from an EMBL/GenBank/DDBJ whole genome shotgun (WGS) entry which is preliminary data.</text>
</comment>
<keyword evidence="3" id="KW-1185">Reference proteome</keyword>
<organism evidence="2 3">
    <name type="scientific">Nocardiopsis algeriensis</name>
    <dbReference type="NCBI Taxonomy" id="1478215"/>
    <lineage>
        <taxon>Bacteria</taxon>
        <taxon>Bacillati</taxon>
        <taxon>Actinomycetota</taxon>
        <taxon>Actinomycetes</taxon>
        <taxon>Streptosporangiales</taxon>
        <taxon>Nocardiopsidaceae</taxon>
        <taxon>Nocardiopsis</taxon>
    </lineage>
</organism>
<accession>A0A841IJM0</accession>
<dbReference type="AlphaFoldDB" id="A0A841IJM0"/>
<gene>
    <name evidence="2" type="ORF">FHS13_000248</name>
</gene>
<dbReference type="EMBL" id="JACHJO010000001">
    <property type="protein sequence ID" value="MBB6118320.1"/>
    <property type="molecule type" value="Genomic_DNA"/>
</dbReference>
<evidence type="ECO:0000313" key="2">
    <source>
        <dbReference type="EMBL" id="MBB6118320.1"/>
    </source>
</evidence>
<name>A0A841IJM0_9ACTN</name>
<proteinExistence type="predicted"/>
<evidence type="ECO:0000259" key="1">
    <source>
        <dbReference type="Pfam" id="PF13613"/>
    </source>
</evidence>
<dbReference type="Pfam" id="PF13613">
    <property type="entry name" value="HTH_Tnp_4"/>
    <property type="match status" value="1"/>
</dbReference>
<sequence length="76" mass="8597">MRVHRRRTRSRWRRPAPAQQALLVLVRLYKGGTFTQVSANFEVGATTAWRYVLQATALLAEQASTLAHRSASRGVF</sequence>
<protein>
    <recommendedName>
        <fullName evidence="1">Transposase Helix-turn-helix domain-containing protein</fullName>
    </recommendedName>
</protein>
<dbReference type="RefSeq" id="WP_246404274.1">
    <property type="nucleotide sequence ID" value="NZ_JACHJO010000001.1"/>
</dbReference>
<evidence type="ECO:0000313" key="3">
    <source>
        <dbReference type="Proteomes" id="UP000536604"/>
    </source>
</evidence>
<dbReference type="InterPro" id="IPR027805">
    <property type="entry name" value="Transposase_HTH_dom"/>
</dbReference>
<reference evidence="2 3" key="1">
    <citation type="submission" date="2020-08" db="EMBL/GenBank/DDBJ databases">
        <title>Genomic Encyclopedia of Type Strains, Phase III (KMG-III): the genomes of soil and plant-associated and newly described type strains.</title>
        <authorList>
            <person name="Whitman W."/>
        </authorList>
    </citation>
    <scope>NUCLEOTIDE SEQUENCE [LARGE SCALE GENOMIC DNA]</scope>
    <source>
        <strain evidence="2 3">CECT 8712</strain>
    </source>
</reference>